<evidence type="ECO:0000259" key="3">
    <source>
        <dbReference type="Pfam" id="PF13439"/>
    </source>
</evidence>
<dbReference type="Pfam" id="PF13439">
    <property type="entry name" value="Glyco_transf_4"/>
    <property type="match status" value="1"/>
</dbReference>
<dbReference type="EMBL" id="FQWX01000012">
    <property type="protein sequence ID" value="SHG93679.1"/>
    <property type="molecule type" value="Genomic_DNA"/>
</dbReference>
<dbReference type="CDD" id="cd03801">
    <property type="entry name" value="GT4_PimA-like"/>
    <property type="match status" value="1"/>
</dbReference>
<evidence type="ECO:0000259" key="2">
    <source>
        <dbReference type="Pfam" id="PF00534"/>
    </source>
</evidence>
<keyword evidence="1 4" id="KW-0808">Transferase</keyword>
<feature type="domain" description="Glycosyl transferase family 1" evidence="2">
    <location>
        <begin position="226"/>
        <end position="355"/>
    </location>
</feature>
<name>A0A1M5NX02_9FIRM</name>
<dbReference type="Gene3D" id="3.40.50.2000">
    <property type="entry name" value="Glycogen Phosphorylase B"/>
    <property type="match status" value="2"/>
</dbReference>
<dbReference type="GO" id="GO:0016757">
    <property type="term" value="F:glycosyltransferase activity"/>
    <property type="evidence" value="ECO:0007669"/>
    <property type="project" value="InterPro"/>
</dbReference>
<dbReference type="PANTHER" id="PTHR46401">
    <property type="entry name" value="GLYCOSYLTRANSFERASE WBBK-RELATED"/>
    <property type="match status" value="1"/>
</dbReference>
<reference evidence="4" key="1">
    <citation type="submission" date="2016-11" db="EMBL/GenBank/DDBJ databases">
        <authorList>
            <person name="Jaros S."/>
            <person name="Januszkiewicz K."/>
            <person name="Wedrychowicz H."/>
        </authorList>
    </citation>
    <scope>NUCLEOTIDE SEQUENCE [LARGE SCALE GENOMIC DNA]</scope>
    <source>
        <strain evidence="4">DSM 2635</strain>
    </source>
</reference>
<sequence>MFVRLLESFLSNVTTTLYKGGDLELRILHIIAQKPNSTGSGIYMSGVISGLKRLGHDQSVIAGIDVNDSLDCSLEGISFYPVIYNTDKLDFNVLGMSDSMPYESTRYRDLDGDMIKKFKEAFKEKIELVIKKFNPDVVICHHLYLLTAFVRELLEDKKVLAVCHGTCLRQLKTINLERDYIKSNIRNLDLIFALHDEQKKEIIREFKIEDDKVVVIGSGYNDKIFTNKKYTLDNNKVDITFAGKICLSKGLESLIRVLARLKYPKESIRLNLAGTGSDKPSFDKIKRLGKECPFEVNFLGRLNQVDLAEVFNKSHIFILPSFYEGLPVVILEALACGTDVITTDINGVRQWMGDEINNSGKIEYIKLPNMKSEGVPVEEELPRFENDLYDMLNKKVDSILNGSYYYKEVDMSDKTWDGLSFRIYNYINRNFI</sequence>
<accession>A0A1M5NX02</accession>
<dbReference type="RefSeq" id="WP_242948841.1">
    <property type="nucleotide sequence ID" value="NZ_BAABCH010000099.1"/>
</dbReference>
<evidence type="ECO:0000256" key="1">
    <source>
        <dbReference type="ARBA" id="ARBA00022679"/>
    </source>
</evidence>
<dbReference type="STRING" id="1121321.SAMN04488530_1122"/>
<dbReference type="Proteomes" id="UP000243255">
    <property type="component" value="Unassembled WGS sequence"/>
</dbReference>
<dbReference type="Pfam" id="PF00534">
    <property type="entry name" value="Glycos_transf_1"/>
    <property type="match status" value="1"/>
</dbReference>
<proteinExistence type="predicted"/>
<evidence type="ECO:0000313" key="4">
    <source>
        <dbReference type="EMBL" id="SHG93679.1"/>
    </source>
</evidence>
<dbReference type="InterPro" id="IPR028098">
    <property type="entry name" value="Glyco_trans_4-like_N"/>
</dbReference>
<keyword evidence="5" id="KW-1185">Reference proteome</keyword>
<feature type="domain" description="Glycosyltransferase subfamily 4-like N-terminal" evidence="3">
    <location>
        <begin position="120"/>
        <end position="221"/>
    </location>
</feature>
<dbReference type="AlphaFoldDB" id="A0A1M5NX02"/>
<protein>
    <submittedName>
        <fullName evidence="4">Glycosyltransferase involved in cell wall bisynthesis</fullName>
    </submittedName>
</protein>
<organism evidence="4 5">
    <name type="scientific">Asaccharospora irregularis DSM 2635</name>
    <dbReference type="NCBI Taxonomy" id="1121321"/>
    <lineage>
        <taxon>Bacteria</taxon>
        <taxon>Bacillati</taxon>
        <taxon>Bacillota</taxon>
        <taxon>Clostridia</taxon>
        <taxon>Peptostreptococcales</taxon>
        <taxon>Peptostreptococcaceae</taxon>
        <taxon>Asaccharospora</taxon>
    </lineage>
</organism>
<dbReference type="SUPFAM" id="SSF53756">
    <property type="entry name" value="UDP-Glycosyltransferase/glycogen phosphorylase"/>
    <property type="match status" value="1"/>
</dbReference>
<gene>
    <name evidence="4" type="ORF">SAMN04488530_1122</name>
</gene>
<dbReference type="PANTHER" id="PTHR46401:SF2">
    <property type="entry name" value="GLYCOSYLTRANSFERASE WBBK-RELATED"/>
    <property type="match status" value="1"/>
</dbReference>
<evidence type="ECO:0000313" key="5">
    <source>
        <dbReference type="Proteomes" id="UP000243255"/>
    </source>
</evidence>
<dbReference type="InterPro" id="IPR001296">
    <property type="entry name" value="Glyco_trans_1"/>
</dbReference>